<evidence type="ECO:0000256" key="2">
    <source>
        <dbReference type="ARBA" id="ARBA00010857"/>
    </source>
</evidence>
<dbReference type="GO" id="GO:0001006">
    <property type="term" value="F:RNA polymerase III type 3 promoter sequence-specific DNA binding"/>
    <property type="evidence" value="ECO:0007669"/>
    <property type="project" value="TreeGrafter"/>
</dbReference>
<feature type="region of interest" description="Disordered" evidence="10">
    <location>
        <begin position="360"/>
        <end position="411"/>
    </location>
</feature>
<dbReference type="RefSeq" id="XP_007918858.1">
    <property type="nucleotide sequence ID" value="XM_007920667.1"/>
</dbReference>
<dbReference type="OrthoDB" id="511529at2759"/>
<dbReference type="InterPro" id="IPR011665">
    <property type="entry name" value="BRF1_TBP-bd_dom"/>
</dbReference>
<dbReference type="SUPFAM" id="SSF47954">
    <property type="entry name" value="Cyclin-like"/>
    <property type="match status" value="2"/>
</dbReference>
<dbReference type="eggNOG" id="KOG1598">
    <property type="taxonomic scope" value="Eukaryota"/>
</dbReference>
<evidence type="ECO:0000256" key="1">
    <source>
        <dbReference type="ARBA" id="ARBA00004123"/>
    </source>
</evidence>
<feature type="compositionally biased region" description="Polar residues" evidence="10">
    <location>
        <begin position="592"/>
        <end position="605"/>
    </location>
</feature>
<feature type="region of interest" description="Disordered" evidence="10">
    <location>
        <begin position="521"/>
        <end position="567"/>
    </location>
</feature>
<dbReference type="CDD" id="cd20554">
    <property type="entry name" value="CYCLIN_TFIIIB90_rpt2"/>
    <property type="match status" value="1"/>
</dbReference>
<comment type="similarity">
    <text evidence="2">Belongs to the TFIIB family.</text>
</comment>
<dbReference type="InterPro" id="IPR013763">
    <property type="entry name" value="Cyclin-like_dom"/>
</dbReference>
<feature type="compositionally biased region" description="Basic residues" evidence="10">
    <location>
        <begin position="531"/>
        <end position="542"/>
    </location>
</feature>
<dbReference type="InterPro" id="IPR000812">
    <property type="entry name" value="TFIIB"/>
</dbReference>
<dbReference type="KEGG" id="tmn:UCRPA7_8148"/>
<dbReference type="GO" id="GO:0003743">
    <property type="term" value="F:translation initiation factor activity"/>
    <property type="evidence" value="ECO:0007669"/>
    <property type="project" value="UniProtKB-KW"/>
</dbReference>
<feature type="compositionally biased region" description="Basic and acidic residues" evidence="10">
    <location>
        <begin position="323"/>
        <end position="335"/>
    </location>
</feature>
<feature type="domain" description="Cyclin-like" evidence="11">
    <location>
        <begin position="27"/>
        <end position="109"/>
    </location>
</feature>
<accession>R8BAK1</accession>
<evidence type="ECO:0000256" key="6">
    <source>
        <dbReference type="ARBA" id="ARBA00023015"/>
    </source>
</evidence>
<feature type="compositionally biased region" description="Basic and acidic residues" evidence="10">
    <location>
        <begin position="579"/>
        <end position="588"/>
    </location>
</feature>
<organism evidence="12 13">
    <name type="scientific">Phaeoacremonium minimum (strain UCR-PA7)</name>
    <name type="common">Esca disease fungus</name>
    <name type="synonym">Togninia minima</name>
    <dbReference type="NCBI Taxonomy" id="1286976"/>
    <lineage>
        <taxon>Eukaryota</taxon>
        <taxon>Fungi</taxon>
        <taxon>Dikarya</taxon>
        <taxon>Ascomycota</taxon>
        <taxon>Pezizomycotina</taxon>
        <taxon>Sordariomycetes</taxon>
        <taxon>Sordariomycetidae</taxon>
        <taxon>Togniniales</taxon>
        <taxon>Togniniaceae</taxon>
        <taxon>Phaeoacremonium</taxon>
    </lineage>
</organism>
<proteinExistence type="inferred from homology"/>
<evidence type="ECO:0000256" key="5">
    <source>
        <dbReference type="ARBA" id="ARBA00022833"/>
    </source>
</evidence>
<feature type="domain" description="Cyclin-like" evidence="11">
    <location>
        <begin position="125"/>
        <end position="209"/>
    </location>
</feature>
<dbReference type="PANTHER" id="PTHR11618:SF4">
    <property type="entry name" value="TRANSCRIPTION FACTOR IIIB 90 KDA SUBUNIT"/>
    <property type="match status" value="1"/>
</dbReference>
<dbReference type="FunFam" id="1.10.472.10:FF:000002">
    <property type="entry name" value="Transcription factor IIIB 90 kDa subunit"/>
    <property type="match status" value="1"/>
</dbReference>
<feature type="compositionally biased region" description="Acidic residues" evidence="10">
    <location>
        <begin position="629"/>
        <end position="667"/>
    </location>
</feature>
<dbReference type="GeneID" id="19328973"/>
<dbReference type="Pfam" id="PF00382">
    <property type="entry name" value="TFIIB"/>
    <property type="match status" value="2"/>
</dbReference>
<dbReference type="InterPro" id="IPR013150">
    <property type="entry name" value="TFIIB_cyclin"/>
</dbReference>
<evidence type="ECO:0000256" key="8">
    <source>
        <dbReference type="ARBA" id="ARBA00023163"/>
    </source>
</evidence>
<keyword evidence="3" id="KW-0479">Metal-binding</keyword>
<dbReference type="SMART" id="SM00385">
    <property type="entry name" value="CYCLIN"/>
    <property type="match status" value="2"/>
</dbReference>
<keyword evidence="13" id="KW-1185">Reference proteome</keyword>
<dbReference type="HOGENOM" id="CLU_010293_2_3_1"/>
<comment type="subcellular location">
    <subcellularLocation>
        <location evidence="1">Nucleus</location>
    </subcellularLocation>
</comment>
<gene>
    <name evidence="12" type="ORF">UCRPA7_8148</name>
</gene>
<protein>
    <submittedName>
        <fullName evidence="12">Putative transcription initiation factor iib protein</fullName>
    </submittedName>
</protein>
<dbReference type="Pfam" id="PF07741">
    <property type="entry name" value="BRF1"/>
    <property type="match status" value="1"/>
</dbReference>
<feature type="region of interest" description="Disordered" evidence="10">
    <location>
        <begin position="247"/>
        <end position="335"/>
    </location>
</feature>
<dbReference type="GO" id="GO:0017025">
    <property type="term" value="F:TBP-class protein binding"/>
    <property type="evidence" value="ECO:0007669"/>
    <property type="project" value="InterPro"/>
</dbReference>
<dbReference type="InterPro" id="IPR036915">
    <property type="entry name" value="Cyclin-like_sf"/>
</dbReference>
<feature type="compositionally biased region" description="Acidic residues" evidence="10">
    <location>
        <begin position="610"/>
        <end position="620"/>
    </location>
</feature>
<keyword evidence="4" id="KW-0863">Zinc-finger</keyword>
<evidence type="ECO:0000256" key="9">
    <source>
        <dbReference type="ARBA" id="ARBA00023242"/>
    </source>
</evidence>
<dbReference type="GO" id="GO:0000995">
    <property type="term" value="F:RNA polymerase III general transcription initiation factor activity"/>
    <property type="evidence" value="ECO:0007669"/>
    <property type="project" value="TreeGrafter"/>
</dbReference>
<dbReference type="GO" id="GO:0008270">
    <property type="term" value="F:zinc ion binding"/>
    <property type="evidence" value="ECO:0007669"/>
    <property type="project" value="UniProtKB-KW"/>
</dbReference>
<dbReference type="EMBL" id="KB933348">
    <property type="protein sequence ID" value="EON96338.1"/>
    <property type="molecule type" value="Genomic_DNA"/>
</dbReference>
<keyword evidence="6" id="KW-0805">Transcription regulation</keyword>
<evidence type="ECO:0000256" key="10">
    <source>
        <dbReference type="SAM" id="MobiDB-lite"/>
    </source>
</evidence>
<keyword evidence="12" id="KW-0396">Initiation factor</keyword>
<evidence type="ECO:0000256" key="4">
    <source>
        <dbReference type="ARBA" id="ARBA00022771"/>
    </source>
</evidence>
<keyword evidence="12" id="KW-0648">Protein biosynthesis</keyword>
<keyword evidence="7" id="KW-0010">Activator</keyword>
<dbReference type="Gene3D" id="1.10.472.10">
    <property type="entry name" value="Cyclin-like"/>
    <property type="match status" value="2"/>
</dbReference>
<dbReference type="GO" id="GO:0005634">
    <property type="term" value="C:nucleus"/>
    <property type="evidence" value="ECO:0007669"/>
    <property type="project" value="UniProtKB-SubCell"/>
</dbReference>
<dbReference type="GO" id="GO:0097550">
    <property type="term" value="C:transcription preinitiation complex"/>
    <property type="evidence" value="ECO:0007669"/>
    <property type="project" value="TreeGrafter"/>
</dbReference>
<dbReference type="PANTHER" id="PTHR11618">
    <property type="entry name" value="TRANSCRIPTION INITIATION FACTOR IIB-RELATED"/>
    <property type="match status" value="1"/>
</dbReference>
<dbReference type="GO" id="GO:0070897">
    <property type="term" value="P:transcription preinitiation complex assembly"/>
    <property type="evidence" value="ECO:0007669"/>
    <property type="project" value="InterPro"/>
</dbReference>
<dbReference type="AlphaFoldDB" id="R8BAK1"/>
<dbReference type="Gene3D" id="1.20.5.650">
    <property type="entry name" value="Single helix bin"/>
    <property type="match status" value="1"/>
</dbReference>
<evidence type="ECO:0000256" key="3">
    <source>
        <dbReference type="ARBA" id="ARBA00022723"/>
    </source>
</evidence>
<feature type="compositionally biased region" description="Polar residues" evidence="10">
    <location>
        <begin position="272"/>
        <end position="301"/>
    </location>
</feature>
<evidence type="ECO:0000256" key="7">
    <source>
        <dbReference type="ARBA" id="ARBA00023159"/>
    </source>
</evidence>
<evidence type="ECO:0000313" key="13">
    <source>
        <dbReference type="Proteomes" id="UP000014074"/>
    </source>
</evidence>
<feature type="compositionally biased region" description="Polar residues" evidence="10">
    <location>
        <begin position="389"/>
        <end position="399"/>
    </location>
</feature>
<keyword evidence="8" id="KW-0804">Transcription</keyword>
<dbReference type="Proteomes" id="UP000014074">
    <property type="component" value="Unassembled WGS sequence"/>
</dbReference>
<feature type="compositionally biased region" description="Low complexity" evidence="10">
    <location>
        <begin position="366"/>
        <end position="382"/>
    </location>
</feature>
<keyword evidence="9" id="KW-0539">Nucleus</keyword>
<keyword evidence="5" id="KW-0862">Zinc</keyword>
<sequence>MGGPAYRRIAGGGSGEARERNLREARQMMEGFAVQLNINPAIVGVAQAIYRSAVNMNFVQGRGIQKVVVVCLYAACRKETPCKIMLIDLADLIKADVFTLGRYFKQLMHINPAARDRVQPIFAEDLIYRFAVKLEFGEKTTDIATAAVRLVQRMDRDWMVMGRKPSGICGCALIIAARMNNYRRTPLEVAFIAKVTMVTITQRLEEFRMIPSADMSVEEFYGSDFLEHQHDPPSFYKKSDEYKAMIEEKKKPRKRKRVAEDDLADVQELSPAANSPDNDQQPVNDENSPTVPAESGAQSAPVTDADGFVIPALPRTAAQDNVSDDRQYEDTMKELSDTSAQQLGALAKAYGDQSAIDTVEDVANIASPGSAGSPESSSTGTPSKRRRTTPGSSVRSLPPTQGFRDEEWERDEAELVDEINKLDQGITESVGDPVTAEHLLAFASAKERARLMTIAAEEKAKVLLSTRPHIYQNKDLDAPEVNEWEFDNDPEIENCLLSEREKKIKEMVWLNENKDWLKQQQEKAYRAKMAPPKKSRKRAKKARIGEGQTSPASTAGEAAIQTMARHAVSKRIDYSALKKMLDSHDHRGPGSTMGSEVTSRQTSRAGSYIGDDEDASDSEPEQSQAGDVNQDEDVEDVEEGGYDEEEGGEEIDPFADDDQGGAEDDDE</sequence>
<evidence type="ECO:0000259" key="11">
    <source>
        <dbReference type="SMART" id="SM00385"/>
    </source>
</evidence>
<reference evidence="13" key="1">
    <citation type="journal article" date="2013" name="Genome Announc.">
        <title>Draft genome sequence of the ascomycete Phaeoacremonium aleophilum strain UCR-PA7, a causal agent of the esca disease complex in grapevines.</title>
        <authorList>
            <person name="Blanco-Ulate B."/>
            <person name="Rolshausen P."/>
            <person name="Cantu D."/>
        </authorList>
    </citation>
    <scope>NUCLEOTIDE SEQUENCE [LARGE SCALE GENOMIC DNA]</scope>
    <source>
        <strain evidence="13">UCR-PA7</strain>
    </source>
</reference>
<name>R8BAK1_PHAM7</name>
<evidence type="ECO:0000313" key="12">
    <source>
        <dbReference type="EMBL" id="EON96338.1"/>
    </source>
</evidence>
<dbReference type="GO" id="GO:0000126">
    <property type="term" value="C:transcription factor TFIIIB complex"/>
    <property type="evidence" value="ECO:0007669"/>
    <property type="project" value="TreeGrafter"/>
</dbReference>
<feature type="region of interest" description="Disordered" evidence="10">
    <location>
        <begin position="579"/>
        <end position="667"/>
    </location>
</feature>